<dbReference type="AlphaFoldDB" id="A0A2H3J6Y3"/>
<keyword evidence="2" id="KW-1133">Transmembrane helix</keyword>
<feature type="region of interest" description="Disordered" evidence="1">
    <location>
        <begin position="192"/>
        <end position="221"/>
    </location>
</feature>
<evidence type="ECO:0000256" key="3">
    <source>
        <dbReference type="SAM" id="SignalP"/>
    </source>
</evidence>
<reference evidence="4 5" key="1">
    <citation type="journal article" date="2012" name="Science">
        <title>The Paleozoic origin of enzymatic lignin decomposition reconstructed from 31 fungal genomes.</title>
        <authorList>
            <person name="Floudas D."/>
            <person name="Binder M."/>
            <person name="Riley R."/>
            <person name="Barry K."/>
            <person name="Blanchette R.A."/>
            <person name="Henrissat B."/>
            <person name="Martinez A.T."/>
            <person name="Otillar R."/>
            <person name="Spatafora J.W."/>
            <person name="Yadav J.S."/>
            <person name="Aerts A."/>
            <person name="Benoit I."/>
            <person name="Boyd A."/>
            <person name="Carlson A."/>
            <person name="Copeland A."/>
            <person name="Coutinho P.M."/>
            <person name="de Vries R.P."/>
            <person name="Ferreira P."/>
            <person name="Findley K."/>
            <person name="Foster B."/>
            <person name="Gaskell J."/>
            <person name="Glotzer D."/>
            <person name="Gorecki P."/>
            <person name="Heitman J."/>
            <person name="Hesse C."/>
            <person name="Hori C."/>
            <person name="Igarashi K."/>
            <person name="Jurgens J.A."/>
            <person name="Kallen N."/>
            <person name="Kersten P."/>
            <person name="Kohler A."/>
            <person name="Kuees U."/>
            <person name="Kumar T.K.A."/>
            <person name="Kuo A."/>
            <person name="LaButti K."/>
            <person name="Larrondo L.F."/>
            <person name="Lindquist E."/>
            <person name="Ling A."/>
            <person name="Lombard V."/>
            <person name="Lucas S."/>
            <person name="Lundell T."/>
            <person name="Martin R."/>
            <person name="McLaughlin D.J."/>
            <person name="Morgenstern I."/>
            <person name="Morin E."/>
            <person name="Murat C."/>
            <person name="Nagy L.G."/>
            <person name="Nolan M."/>
            <person name="Ohm R.A."/>
            <person name="Patyshakuliyeva A."/>
            <person name="Rokas A."/>
            <person name="Ruiz-Duenas F.J."/>
            <person name="Sabat G."/>
            <person name="Salamov A."/>
            <person name="Samejima M."/>
            <person name="Schmutz J."/>
            <person name="Slot J.C."/>
            <person name="St John F."/>
            <person name="Stenlid J."/>
            <person name="Sun H."/>
            <person name="Sun S."/>
            <person name="Syed K."/>
            <person name="Tsang A."/>
            <person name="Wiebenga A."/>
            <person name="Young D."/>
            <person name="Pisabarro A."/>
            <person name="Eastwood D.C."/>
            <person name="Martin F."/>
            <person name="Cullen D."/>
            <person name="Grigoriev I.V."/>
            <person name="Hibbett D.S."/>
        </authorList>
    </citation>
    <scope>NUCLEOTIDE SEQUENCE [LARGE SCALE GENOMIC DNA]</scope>
    <source>
        <strain evidence="4 5">MD-104</strain>
    </source>
</reference>
<feature type="region of interest" description="Disordered" evidence="1">
    <location>
        <begin position="267"/>
        <end position="287"/>
    </location>
</feature>
<feature type="transmembrane region" description="Helical" evidence="2">
    <location>
        <begin position="38"/>
        <end position="55"/>
    </location>
</feature>
<feature type="compositionally biased region" description="Low complexity" evidence="1">
    <location>
        <begin position="153"/>
        <end position="165"/>
    </location>
</feature>
<feature type="region of interest" description="Disordered" evidence="1">
    <location>
        <begin position="417"/>
        <end position="439"/>
    </location>
</feature>
<evidence type="ECO:0000256" key="2">
    <source>
        <dbReference type="SAM" id="Phobius"/>
    </source>
</evidence>
<proteinExistence type="predicted"/>
<accession>A0A2H3J6Y3</accession>
<protein>
    <submittedName>
        <fullName evidence="4">Uncharacterized protein</fullName>
    </submittedName>
</protein>
<dbReference type="Proteomes" id="UP000218811">
    <property type="component" value="Unassembled WGS sequence"/>
</dbReference>
<dbReference type="OrthoDB" id="2753667at2759"/>
<organism evidence="4 5">
    <name type="scientific">Wolfiporia cocos (strain MD-104)</name>
    <name type="common">Brown rot fungus</name>
    <dbReference type="NCBI Taxonomy" id="742152"/>
    <lineage>
        <taxon>Eukaryota</taxon>
        <taxon>Fungi</taxon>
        <taxon>Dikarya</taxon>
        <taxon>Basidiomycota</taxon>
        <taxon>Agaricomycotina</taxon>
        <taxon>Agaricomycetes</taxon>
        <taxon>Polyporales</taxon>
        <taxon>Phaeolaceae</taxon>
        <taxon>Wolfiporia</taxon>
    </lineage>
</organism>
<gene>
    <name evidence="4" type="ORF">WOLCODRAFT_93445</name>
</gene>
<dbReference type="EMBL" id="KB467831">
    <property type="protein sequence ID" value="PCH33408.1"/>
    <property type="molecule type" value="Genomic_DNA"/>
</dbReference>
<evidence type="ECO:0000313" key="4">
    <source>
        <dbReference type="EMBL" id="PCH33408.1"/>
    </source>
</evidence>
<dbReference type="OMA" id="VLTSWYD"/>
<keyword evidence="5" id="KW-1185">Reference proteome</keyword>
<sequence>MAFSVLVTVACLLPFLCSPTYALPVAVFTPTQPSPLAIPVSIIPLLLLGVCKFTYAKYRRAQSIHEAHEDTLDASREIVCQAKTGHRFSLDRFTGYLVGFLGSPEWETRISCRADQVARKSQARSSASSEPSSSVIYARIMGDSTGYRRSQSRSRSASALPSTSPLPSPTLMQIMEPVLTSWYDDARARDMEISQDSTSSAESKSSRSQSRGKTQTPNGLNSLTLSVYEAPSISAPSPVHTPQLRPQSCHSLADICAGITASSAGSNVSAKTSDRCSPSTSLGVQDSLATTERTAFAPTTRPLNIGPKPLVPLSPTGFLDSLSPLEIITGKQRKKSTVAQRRRSGSPQIGPSPLRNSVLLETSASMPVLEVPKPSATVPSLRASWELEDLIKDGQLDVDAVSALLGLGLTVAPDSASREHLAASPEPEQDLGSLGQEDADGTMDIGTTGMGWGRACETGVTTVQFRVPGEQLSTIIEEPDDIGSLHSCHARNSLGSMHGIVKKVSGPSLEQLIEASCGASVVDSESGSLDNRSVWAEERSWRDSGSMR</sequence>
<feature type="compositionally biased region" description="Low complexity" evidence="1">
    <location>
        <begin position="194"/>
        <end position="209"/>
    </location>
</feature>
<keyword evidence="2" id="KW-0812">Transmembrane</keyword>
<keyword evidence="2" id="KW-0472">Membrane</keyword>
<name>A0A2H3J6Y3_WOLCO</name>
<feature type="chain" id="PRO_5013957752" evidence="3">
    <location>
        <begin position="23"/>
        <end position="548"/>
    </location>
</feature>
<feature type="compositionally biased region" description="Basic residues" evidence="1">
    <location>
        <begin position="331"/>
        <end position="344"/>
    </location>
</feature>
<evidence type="ECO:0000256" key="1">
    <source>
        <dbReference type="SAM" id="MobiDB-lite"/>
    </source>
</evidence>
<feature type="region of interest" description="Disordered" evidence="1">
    <location>
        <begin position="331"/>
        <end position="356"/>
    </location>
</feature>
<feature type="compositionally biased region" description="Polar residues" evidence="1">
    <location>
        <begin position="211"/>
        <end position="221"/>
    </location>
</feature>
<keyword evidence="3" id="KW-0732">Signal</keyword>
<feature type="region of interest" description="Disordered" evidence="1">
    <location>
        <begin position="145"/>
        <end position="171"/>
    </location>
</feature>
<evidence type="ECO:0000313" key="5">
    <source>
        <dbReference type="Proteomes" id="UP000218811"/>
    </source>
</evidence>
<feature type="signal peptide" evidence="3">
    <location>
        <begin position="1"/>
        <end position="22"/>
    </location>
</feature>